<sequence length="554" mass="59679">MKPQAYTDSLPHVQTDWSQTGTALVFTSILLVGLMVVVPVAGWAGMTIGAPKLVALLGAIAVVGGFYGLSVLLLRQLPLGLFVSLLVLSTFAANIPLASNEYIKPFPGSLGPQLWLVQLPLIGLIGYFLFTDRFNRSEITSAEYVYAGFVGWTLASALLTSAPRQDVALYFSLLMLQGFLVFSLSIRAVTANTIDLRTALYVLGVTVSGHALFGIIQLVNQGPVGLTYLGESIDYNQVAYEPLGLSNQVIVSGFTGHGYVLVALSLLTVPVLVTYAMQTRSWRRLIALVDVVFLIAIIRLSTSDAGRGAGLLIMFMLLTGVACVWMLNSRTISLDIPVFTEYQRSVSHSASHLFTTAAAMCLSLLILFYPSSKAGATSNEGTTPSSGTTGGATGGAPSEALSVPFFDLSNFGIRIQQYLVGFDLFVQYPLFGIGGANFAFVATDYGIRMKPNSSVAHALHNIYFALLAETGLPSLVLYVSTIGLVIYAGWRVINAQHNYRLFVIAFLIGMVGFFAFGFWTHAPIDRITAVLPFWILAGCLVGTANQERHSFKQK</sequence>
<feature type="transmembrane region" description="Helical" evidence="5">
    <location>
        <begin position="526"/>
        <end position="544"/>
    </location>
</feature>
<dbReference type="GO" id="GO:0016874">
    <property type="term" value="F:ligase activity"/>
    <property type="evidence" value="ECO:0007669"/>
    <property type="project" value="UniProtKB-KW"/>
</dbReference>
<feature type="domain" description="O-antigen ligase-related" evidence="6">
    <location>
        <begin position="313"/>
        <end position="479"/>
    </location>
</feature>
<dbReference type="EMBL" id="FODV01000036">
    <property type="protein sequence ID" value="SEP29501.1"/>
    <property type="molecule type" value="Genomic_DNA"/>
</dbReference>
<dbReference type="InterPro" id="IPR007016">
    <property type="entry name" value="O-antigen_ligase-rel_domated"/>
</dbReference>
<feature type="transmembrane region" description="Helical" evidence="5">
    <location>
        <begin position="167"/>
        <end position="186"/>
    </location>
</feature>
<evidence type="ECO:0000259" key="6">
    <source>
        <dbReference type="Pfam" id="PF04932"/>
    </source>
</evidence>
<feature type="transmembrane region" description="Helical" evidence="5">
    <location>
        <begin position="249"/>
        <end position="273"/>
    </location>
</feature>
<reference evidence="8" key="1">
    <citation type="submission" date="2016-10" db="EMBL/GenBank/DDBJ databases">
        <authorList>
            <person name="Varghese N."/>
            <person name="Submissions S."/>
        </authorList>
    </citation>
    <scope>NUCLEOTIDE SEQUENCE [LARGE SCALE GENOMIC DNA]</scope>
    <source>
        <strain evidence="8">CGMCC 1.10121</strain>
    </source>
</reference>
<feature type="transmembrane region" description="Helical" evidence="5">
    <location>
        <begin position="285"/>
        <end position="302"/>
    </location>
</feature>
<keyword evidence="3 5" id="KW-1133">Transmembrane helix</keyword>
<evidence type="ECO:0000256" key="1">
    <source>
        <dbReference type="ARBA" id="ARBA00004141"/>
    </source>
</evidence>
<dbReference type="InterPro" id="IPR051533">
    <property type="entry name" value="WaaL-like"/>
</dbReference>
<dbReference type="PANTHER" id="PTHR37422">
    <property type="entry name" value="TEICHURONIC ACID BIOSYNTHESIS PROTEIN TUAE"/>
    <property type="match status" value="1"/>
</dbReference>
<feature type="transmembrane region" description="Helical" evidence="5">
    <location>
        <begin position="142"/>
        <end position="161"/>
    </location>
</feature>
<evidence type="ECO:0000313" key="7">
    <source>
        <dbReference type="EMBL" id="SEP29501.1"/>
    </source>
</evidence>
<evidence type="ECO:0000313" key="8">
    <source>
        <dbReference type="Proteomes" id="UP000199126"/>
    </source>
</evidence>
<keyword evidence="2 5" id="KW-0812">Transmembrane</keyword>
<dbReference type="Pfam" id="PF04932">
    <property type="entry name" value="Wzy_C"/>
    <property type="match status" value="1"/>
</dbReference>
<keyword evidence="7" id="KW-0436">Ligase</keyword>
<feature type="transmembrane region" description="Helical" evidence="5">
    <location>
        <begin position="308"/>
        <end position="328"/>
    </location>
</feature>
<feature type="transmembrane region" description="Helical" evidence="5">
    <location>
        <begin position="21"/>
        <end position="41"/>
    </location>
</feature>
<evidence type="ECO:0000256" key="5">
    <source>
        <dbReference type="SAM" id="Phobius"/>
    </source>
</evidence>
<accession>A0A1H8WPC3</accession>
<evidence type="ECO:0000256" key="3">
    <source>
        <dbReference type="ARBA" id="ARBA00022989"/>
    </source>
</evidence>
<protein>
    <submittedName>
        <fullName evidence="7">O-Antigen ligase</fullName>
    </submittedName>
</protein>
<feature type="transmembrane region" description="Helical" evidence="5">
    <location>
        <begin position="462"/>
        <end position="487"/>
    </location>
</feature>
<evidence type="ECO:0000256" key="4">
    <source>
        <dbReference type="ARBA" id="ARBA00023136"/>
    </source>
</evidence>
<dbReference type="GO" id="GO:0016020">
    <property type="term" value="C:membrane"/>
    <property type="evidence" value="ECO:0007669"/>
    <property type="project" value="UniProtKB-SubCell"/>
</dbReference>
<evidence type="ECO:0000256" key="2">
    <source>
        <dbReference type="ARBA" id="ARBA00022692"/>
    </source>
</evidence>
<gene>
    <name evidence="7" type="ORF">SAMN04487948_13613</name>
</gene>
<dbReference type="Proteomes" id="UP000199126">
    <property type="component" value="Unassembled WGS sequence"/>
</dbReference>
<keyword evidence="8" id="KW-1185">Reference proteome</keyword>
<feature type="transmembrane region" description="Helical" evidence="5">
    <location>
        <begin position="198"/>
        <end position="219"/>
    </location>
</feature>
<feature type="transmembrane region" description="Helical" evidence="5">
    <location>
        <begin position="499"/>
        <end position="520"/>
    </location>
</feature>
<comment type="subcellular location">
    <subcellularLocation>
        <location evidence="1">Membrane</location>
        <topology evidence="1">Multi-pass membrane protein</topology>
    </subcellularLocation>
</comment>
<dbReference type="AlphaFoldDB" id="A0A1H8WPC3"/>
<feature type="transmembrane region" description="Helical" evidence="5">
    <location>
        <begin position="110"/>
        <end position="130"/>
    </location>
</feature>
<name>A0A1H8WPC3_9EURY</name>
<organism evidence="7 8">
    <name type="scientific">Halogranum amylolyticum</name>
    <dbReference type="NCBI Taxonomy" id="660520"/>
    <lineage>
        <taxon>Archaea</taxon>
        <taxon>Methanobacteriati</taxon>
        <taxon>Methanobacteriota</taxon>
        <taxon>Stenosarchaea group</taxon>
        <taxon>Halobacteria</taxon>
        <taxon>Halobacteriales</taxon>
        <taxon>Haloferacaceae</taxon>
    </lineage>
</organism>
<feature type="transmembrane region" description="Helical" evidence="5">
    <location>
        <begin position="79"/>
        <end position="98"/>
    </location>
</feature>
<dbReference type="PANTHER" id="PTHR37422:SF13">
    <property type="entry name" value="LIPOPOLYSACCHARIDE BIOSYNTHESIS PROTEIN PA4999-RELATED"/>
    <property type="match status" value="1"/>
</dbReference>
<feature type="transmembrane region" description="Helical" evidence="5">
    <location>
        <begin position="53"/>
        <end position="74"/>
    </location>
</feature>
<proteinExistence type="predicted"/>
<keyword evidence="4 5" id="KW-0472">Membrane</keyword>